<proteinExistence type="predicted"/>
<evidence type="ECO:0000313" key="2">
    <source>
        <dbReference type="EMBL" id="SDG66461.1"/>
    </source>
</evidence>
<dbReference type="Proteomes" id="UP000199045">
    <property type="component" value="Unassembled WGS sequence"/>
</dbReference>
<gene>
    <name evidence="2" type="ORF">SAMN04488121_105413</name>
</gene>
<reference evidence="2 3" key="1">
    <citation type="submission" date="2016-10" db="EMBL/GenBank/DDBJ databases">
        <authorList>
            <person name="de Groot N.N."/>
        </authorList>
    </citation>
    <scope>NUCLEOTIDE SEQUENCE [LARGE SCALE GENOMIC DNA]</scope>
    <source>
        <strain evidence="2 3">DSM 527</strain>
    </source>
</reference>
<sequence length="510" mass="57538">MNLLRRPVCMLILFCCCMLGAYGQTDKWVGTWTMEYKPWPTTSGIRLQLQIGKPERDMLYPAQLKVNYSPFSGTYEVLLAKKNDNQLGIGRGKYPVEETPFHLGAWMLYLNGTLNYQAKGSPELSLQRMWINSHELYMQGLYADDEIYAYMKDLLRDLLSRKDIVLKKQNNTPWQHKDIHRMLHPEQDSVYFGIYDKVDVYDSIVPLSIRDEDAIDRDTVTLLLNGKQLLDKSFISETGRVLQLPLDTGINIVALFADNYGRLPPNTGTFKIKTTTGSYLFDFTDKPNLYATFLVAQLNRVLRKPVKDTVKAVALNTSGERNNIPVTGSTAKDSTGRIEMTVSGTGNTSSQQILTAGKTDIKQIQGRDAVHPAKDSIRSSLLKPVNDKRIAERHTSLLEKINVQQAEVMLELWDDAAEDGDSISIRMNGLEVVTGFPVKRQRQQLKVTLQEGENRLIMLADNLGSIPPNTAVMRIVAGALRKYVTIKTDLQQNNMLLIIYEPEADATGKQ</sequence>
<dbReference type="EMBL" id="FNBN01000005">
    <property type="protein sequence ID" value="SDG66461.1"/>
    <property type="molecule type" value="Genomic_DNA"/>
</dbReference>
<accession>A0A1G7W3J8</accession>
<feature type="chain" id="PRO_5011455340" evidence="1">
    <location>
        <begin position="22"/>
        <end position="510"/>
    </location>
</feature>
<dbReference type="STRING" id="104663.SAMN04488121_105413"/>
<protein>
    <submittedName>
        <fullName evidence="2">Uncharacterized protein</fullName>
    </submittedName>
</protein>
<evidence type="ECO:0000313" key="3">
    <source>
        <dbReference type="Proteomes" id="UP000199045"/>
    </source>
</evidence>
<dbReference type="RefSeq" id="WP_176842385.1">
    <property type="nucleotide sequence ID" value="NZ_FNBN01000005.1"/>
</dbReference>
<keyword evidence="1" id="KW-0732">Signal</keyword>
<organism evidence="2 3">
    <name type="scientific">Chitinophaga filiformis</name>
    <name type="common">Myxococcus filiformis</name>
    <name type="synonym">Flexibacter filiformis</name>
    <dbReference type="NCBI Taxonomy" id="104663"/>
    <lineage>
        <taxon>Bacteria</taxon>
        <taxon>Pseudomonadati</taxon>
        <taxon>Bacteroidota</taxon>
        <taxon>Chitinophagia</taxon>
        <taxon>Chitinophagales</taxon>
        <taxon>Chitinophagaceae</taxon>
        <taxon>Chitinophaga</taxon>
    </lineage>
</organism>
<dbReference type="AlphaFoldDB" id="A0A1G7W3J8"/>
<evidence type="ECO:0000256" key="1">
    <source>
        <dbReference type="SAM" id="SignalP"/>
    </source>
</evidence>
<feature type="signal peptide" evidence="1">
    <location>
        <begin position="1"/>
        <end position="21"/>
    </location>
</feature>
<name>A0A1G7W3J8_CHIFI</name>